<dbReference type="OrthoDB" id="9780884at2"/>
<dbReference type="InterPro" id="IPR051158">
    <property type="entry name" value="Metallophosphoesterase_sf"/>
</dbReference>
<feature type="transmembrane region" description="Helical" evidence="1">
    <location>
        <begin position="6"/>
        <end position="23"/>
    </location>
</feature>
<dbReference type="EMBL" id="QKZK01000010">
    <property type="protein sequence ID" value="PZX17285.1"/>
    <property type="molecule type" value="Genomic_DNA"/>
</dbReference>
<dbReference type="GO" id="GO:0016787">
    <property type="term" value="F:hydrolase activity"/>
    <property type="evidence" value="ECO:0007669"/>
    <property type="project" value="InterPro"/>
</dbReference>
<dbReference type="RefSeq" id="WP_111445275.1">
    <property type="nucleotide sequence ID" value="NZ_QKZK01000010.1"/>
</dbReference>
<protein>
    <recommendedName>
        <fullName evidence="2">Calcineurin-like phosphoesterase domain-containing protein</fullName>
    </recommendedName>
</protein>
<organism evidence="3 4">
    <name type="scientific">Breznakibacter xylanolyticus</name>
    <dbReference type="NCBI Taxonomy" id="990"/>
    <lineage>
        <taxon>Bacteria</taxon>
        <taxon>Pseudomonadati</taxon>
        <taxon>Bacteroidota</taxon>
        <taxon>Bacteroidia</taxon>
        <taxon>Marinilabiliales</taxon>
        <taxon>Marinilabiliaceae</taxon>
        <taxon>Breznakibacter</taxon>
    </lineage>
</organism>
<dbReference type="InterPro" id="IPR029052">
    <property type="entry name" value="Metallo-depent_PP-like"/>
</dbReference>
<keyword evidence="1" id="KW-0812">Transmembrane</keyword>
<feature type="transmembrane region" description="Helical" evidence="1">
    <location>
        <begin position="71"/>
        <end position="90"/>
    </location>
</feature>
<keyword evidence="1" id="KW-0472">Membrane</keyword>
<evidence type="ECO:0000256" key="1">
    <source>
        <dbReference type="SAM" id="Phobius"/>
    </source>
</evidence>
<accession>A0A2W7NA26</accession>
<dbReference type="AlphaFoldDB" id="A0A2W7NA26"/>
<feature type="transmembrane region" description="Helical" evidence="1">
    <location>
        <begin position="35"/>
        <end position="51"/>
    </location>
</feature>
<proteinExistence type="predicted"/>
<dbReference type="InterPro" id="IPR004843">
    <property type="entry name" value="Calcineurin-like_PHP"/>
</dbReference>
<evidence type="ECO:0000313" key="4">
    <source>
        <dbReference type="Proteomes" id="UP000249239"/>
    </source>
</evidence>
<reference evidence="3 4" key="1">
    <citation type="submission" date="2018-06" db="EMBL/GenBank/DDBJ databases">
        <title>Genomic Encyclopedia of Archaeal and Bacterial Type Strains, Phase II (KMG-II): from individual species to whole genera.</title>
        <authorList>
            <person name="Goeker M."/>
        </authorList>
    </citation>
    <scope>NUCLEOTIDE SEQUENCE [LARGE SCALE GENOMIC DNA]</scope>
    <source>
        <strain evidence="3 4">DSM 6779</strain>
    </source>
</reference>
<keyword evidence="4" id="KW-1185">Reference proteome</keyword>
<evidence type="ECO:0000313" key="3">
    <source>
        <dbReference type="EMBL" id="PZX17285.1"/>
    </source>
</evidence>
<dbReference type="CDD" id="cd07385">
    <property type="entry name" value="MPP_YkuE_C"/>
    <property type="match status" value="1"/>
</dbReference>
<dbReference type="SUPFAM" id="SSF56300">
    <property type="entry name" value="Metallo-dependent phosphatases"/>
    <property type="match status" value="1"/>
</dbReference>
<dbReference type="PANTHER" id="PTHR31302:SF0">
    <property type="entry name" value="TRANSMEMBRANE PROTEIN WITH METALLOPHOSPHOESTERASE DOMAIN"/>
    <property type="match status" value="1"/>
</dbReference>
<dbReference type="PANTHER" id="PTHR31302">
    <property type="entry name" value="TRANSMEMBRANE PROTEIN WITH METALLOPHOSPHOESTERASE DOMAIN-RELATED"/>
    <property type="match status" value="1"/>
</dbReference>
<feature type="domain" description="Calcineurin-like phosphoesterase" evidence="2">
    <location>
        <begin position="157"/>
        <end position="323"/>
    </location>
</feature>
<evidence type="ECO:0000259" key="2">
    <source>
        <dbReference type="Pfam" id="PF00149"/>
    </source>
</evidence>
<feature type="transmembrane region" description="Helical" evidence="1">
    <location>
        <begin position="111"/>
        <end position="135"/>
    </location>
</feature>
<name>A0A2W7NA26_9BACT</name>
<keyword evidence="1" id="KW-1133">Transmembrane helix</keyword>
<sequence>MIIFFLIVLGIHLLVNLYIYIRGNRALKSTPRLRITFRWLMLFLTLSYPLGRYLEKVWIGPVSDVLHWSGALWFAGMLYAVMLLLGIDMVRMLNAVFHFLPATQTPPRIKLNLRTFYVVSILVIVIVTTGFLNAWHPRITRLTLDIPKQAGMRDSLRIVSATDIHMGTIIAKRKSSKLIKSINNQHPDIILFAGDLLDEDVQPVIRQDLGRCLQQLRAPLGVWAVTGNHEYIGGIDRTTEYLSKNGIALLRDTSMLIDNSFYLIGREDKDRNRFAGEPRKTVDELVQRLDTTKPLILLDHQPFELDEKAKAGIDLQISGHTHHGQLWPFGYLTDKIFEVSHGYKLKDQLHVYVSTGFGTWGPPVRVGNRPEIVVMDIRFR</sequence>
<dbReference type="Proteomes" id="UP000249239">
    <property type="component" value="Unassembled WGS sequence"/>
</dbReference>
<gene>
    <name evidence="3" type="ORF">LX69_01600</name>
</gene>
<dbReference type="Pfam" id="PF00149">
    <property type="entry name" value="Metallophos"/>
    <property type="match status" value="1"/>
</dbReference>
<dbReference type="Gene3D" id="3.60.21.10">
    <property type="match status" value="1"/>
</dbReference>
<comment type="caution">
    <text evidence="3">The sequence shown here is derived from an EMBL/GenBank/DDBJ whole genome shotgun (WGS) entry which is preliminary data.</text>
</comment>